<evidence type="ECO:0000313" key="2">
    <source>
        <dbReference type="Proteomes" id="UP000018072"/>
    </source>
</evidence>
<name>R7H5J1_9BACT</name>
<accession>R7H5J1</accession>
<evidence type="ECO:0000313" key="1">
    <source>
        <dbReference type="EMBL" id="CDE34630.1"/>
    </source>
</evidence>
<gene>
    <name evidence="1" type="ORF">BN741_00230</name>
</gene>
<organism evidence="1 2">
    <name type="scientific">Leyella stercorea CAG:629</name>
    <dbReference type="NCBI Taxonomy" id="1263103"/>
    <lineage>
        <taxon>Bacteria</taxon>
        <taxon>Pseudomonadati</taxon>
        <taxon>Bacteroidota</taxon>
        <taxon>Bacteroidia</taxon>
        <taxon>Bacteroidales</taxon>
        <taxon>Prevotellaceae</taxon>
        <taxon>Leyella</taxon>
    </lineage>
</organism>
<reference evidence="1" key="1">
    <citation type="submission" date="2012-11" db="EMBL/GenBank/DDBJ databases">
        <title>Dependencies among metagenomic species, viruses, plasmids and units of genetic variation.</title>
        <authorList>
            <person name="Nielsen H.B."/>
            <person name="Almeida M."/>
            <person name="Juncker A.S."/>
            <person name="Rasmussen S."/>
            <person name="Li J."/>
            <person name="Sunagawa S."/>
            <person name="Plichta D."/>
            <person name="Gautier L."/>
            <person name="Le Chatelier E."/>
            <person name="Peletier E."/>
            <person name="Bonde I."/>
            <person name="Nielsen T."/>
            <person name="Manichanh C."/>
            <person name="Arumugam M."/>
            <person name="Batto J."/>
            <person name="Santos M.B.Q.D."/>
            <person name="Blom N."/>
            <person name="Borruel N."/>
            <person name="Burgdorf K.S."/>
            <person name="Boumezbeur F."/>
            <person name="Casellas F."/>
            <person name="Dore J."/>
            <person name="Guarner F."/>
            <person name="Hansen T."/>
            <person name="Hildebrand F."/>
            <person name="Kaas R.S."/>
            <person name="Kennedy S."/>
            <person name="Kristiansen K."/>
            <person name="Kultima J.R."/>
            <person name="Leonard P."/>
            <person name="Levenez F."/>
            <person name="Lund O."/>
            <person name="Moumen B."/>
            <person name="Le Paslier D."/>
            <person name="Pons N."/>
            <person name="Pedersen O."/>
            <person name="Prifti E."/>
            <person name="Qin J."/>
            <person name="Raes J."/>
            <person name="Tap J."/>
            <person name="Tims S."/>
            <person name="Ussery D.W."/>
            <person name="Yamada T."/>
            <person name="MetaHit consortium"/>
            <person name="Renault P."/>
            <person name="Sicheritz-Ponten T."/>
            <person name="Bork P."/>
            <person name="Wang J."/>
            <person name="Brunak S."/>
            <person name="Ehrlich S.D."/>
        </authorList>
    </citation>
    <scope>NUCLEOTIDE SEQUENCE [LARGE SCALE GENOMIC DNA]</scope>
</reference>
<comment type="caution">
    <text evidence="1">The sequence shown here is derived from an EMBL/GenBank/DDBJ whole genome shotgun (WGS) entry which is preliminary data.</text>
</comment>
<dbReference type="EMBL" id="CBIT010000254">
    <property type="protein sequence ID" value="CDE34630.1"/>
    <property type="molecule type" value="Genomic_DNA"/>
</dbReference>
<dbReference type="AlphaFoldDB" id="R7H5J1"/>
<proteinExistence type="predicted"/>
<dbReference type="PROSITE" id="PS51257">
    <property type="entry name" value="PROKAR_LIPOPROTEIN"/>
    <property type="match status" value="1"/>
</dbReference>
<evidence type="ECO:0008006" key="3">
    <source>
        <dbReference type="Google" id="ProtNLM"/>
    </source>
</evidence>
<sequence length="155" mass="17880">MHREYAELLYFCRAMKKLTLITLIALTLASCAKTDEEQAREMLTRIHTLYESGNYRATLDSITLLRDRYPTAIEVRKEALVVWQNASLKMAQADVAATDVLLQQTIAQLDTATNRYQRNMLGVKRDSLQARYDAMCGVVKMIRMRQKNEQSKTEK</sequence>
<dbReference type="STRING" id="1263103.BN741_00230"/>
<dbReference type="Proteomes" id="UP000018072">
    <property type="component" value="Unassembled WGS sequence"/>
</dbReference>
<protein>
    <recommendedName>
        <fullName evidence="3">Lipoprotein</fullName>
    </recommendedName>
</protein>